<dbReference type="AlphaFoldDB" id="A0A2M8LGZ5"/>
<protein>
    <submittedName>
        <fullName evidence="1">Uncharacterized protein</fullName>
    </submittedName>
</protein>
<name>A0A2M8LGZ5_9BACT</name>
<organism evidence="1 2">
    <name type="scientific">Candidatus Uhrbacteria bacterium CG10_big_fil_rev_8_21_14_0_10_48_16</name>
    <dbReference type="NCBI Taxonomy" id="1975038"/>
    <lineage>
        <taxon>Bacteria</taxon>
        <taxon>Candidatus Uhriibacteriota</taxon>
    </lineage>
</organism>
<evidence type="ECO:0000313" key="2">
    <source>
        <dbReference type="Proteomes" id="UP000231436"/>
    </source>
</evidence>
<comment type="caution">
    <text evidence="1">The sequence shown here is derived from an EMBL/GenBank/DDBJ whole genome shotgun (WGS) entry which is preliminary data.</text>
</comment>
<gene>
    <name evidence="1" type="ORF">COV05_03010</name>
</gene>
<evidence type="ECO:0000313" key="1">
    <source>
        <dbReference type="EMBL" id="PJE76711.1"/>
    </source>
</evidence>
<sequence length="250" mass="28918">MKPRRFTLPSGEIVAVVLDNGQNKIIRERHFRGRTVQKAGNFALWDFPAQFIDELWFQEKVVHEILRQRPPHGGSNAVEFDFDFFVGWTSMVDQLADPAYRLQYTVSDADGQERIVEVEDHDLRPEEFELRPLRKGLKGEFVVDGSRAPLTKTVTVIAQVKECDWGKFIVIYSIRPGIMMPAHIAPPSRGWYKLDMWEDGLIFWDWESDGDDPADPTYPYGLHNDEPRINLLTGEPIVEEDEEDYDHDSV</sequence>
<proteinExistence type="predicted"/>
<dbReference type="Proteomes" id="UP000231436">
    <property type="component" value="Unassembled WGS sequence"/>
</dbReference>
<reference evidence="2" key="1">
    <citation type="submission" date="2017-09" db="EMBL/GenBank/DDBJ databases">
        <title>Depth-based differentiation of microbial function through sediment-hosted aquifers and enrichment of novel symbionts in the deep terrestrial subsurface.</title>
        <authorList>
            <person name="Probst A.J."/>
            <person name="Ladd B."/>
            <person name="Jarett J.K."/>
            <person name="Geller-Mcgrath D.E."/>
            <person name="Sieber C.M.K."/>
            <person name="Emerson J.B."/>
            <person name="Anantharaman K."/>
            <person name="Thomas B.C."/>
            <person name="Malmstrom R."/>
            <person name="Stieglmeier M."/>
            <person name="Klingl A."/>
            <person name="Woyke T."/>
            <person name="Ryan C.M."/>
            <person name="Banfield J.F."/>
        </authorList>
    </citation>
    <scope>NUCLEOTIDE SEQUENCE [LARGE SCALE GENOMIC DNA]</scope>
</reference>
<dbReference type="EMBL" id="PFEU01000015">
    <property type="protein sequence ID" value="PJE76711.1"/>
    <property type="molecule type" value="Genomic_DNA"/>
</dbReference>
<accession>A0A2M8LGZ5</accession>